<dbReference type="KEGG" id="sapo:SAPIO_CDS8065"/>
<evidence type="ECO:0000256" key="2">
    <source>
        <dbReference type="SAM" id="MobiDB-lite"/>
    </source>
</evidence>
<feature type="region of interest" description="Disordered" evidence="2">
    <location>
        <begin position="100"/>
        <end position="133"/>
    </location>
</feature>
<dbReference type="VEuPathDB" id="FungiDB:SAPIO_CDS8065"/>
<evidence type="ECO:0008006" key="5">
    <source>
        <dbReference type="Google" id="ProtNLM"/>
    </source>
</evidence>
<sequence length="133" mass="15554">MITPALYETLDPEERKLWHSHVYEVKSGMLVMPQVRMPNAAWESTENKEMEQLIKLYGKTYHLWQIDRGDKLPIGRPELMASYTADGQLEAELLRQRDSKFGIDREQKKKSRDYIPEPVIHPDADHAWKGMSS</sequence>
<dbReference type="Proteomes" id="UP000028545">
    <property type="component" value="Unassembled WGS sequence"/>
</dbReference>
<dbReference type="EMBL" id="JOWA01000118">
    <property type="protein sequence ID" value="KEZ40783.1"/>
    <property type="molecule type" value="Genomic_DNA"/>
</dbReference>
<evidence type="ECO:0000313" key="3">
    <source>
        <dbReference type="EMBL" id="KEZ40783.1"/>
    </source>
</evidence>
<dbReference type="PANTHER" id="PTHR31360:SF0">
    <property type="entry name" value="OIL BODY-ASSOCIATED PROTEIN 1B"/>
    <property type="match status" value="1"/>
</dbReference>
<comment type="caution">
    <text evidence="3">The sequence shown here is derived from an EMBL/GenBank/DDBJ whole genome shotgun (WGS) entry which is preliminary data.</text>
</comment>
<accession>A0A084G0C1</accession>
<comment type="similarity">
    <text evidence="1">Belongs to the OBAP family.</text>
</comment>
<reference evidence="3 4" key="1">
    <citation type="journal article" date="2014" name="Genome Announc.">
        <title>Draft genome sequence of the pathogenic fungus Scedosporium apiospermum.</title>
        <authorList>
            <person name="Vandeputte P."/>
            <person name="Ghamrawi S."/>
            <person name="Rechenmann M."/>
            <person name="Iltis A."/>
            <person name="Giraud S."/>
            <person name="Fleury M."/>
            <person name="Thornton C."/>
            <person name="Delhaes L."/>
            <person name="Meyer W."/>
            <person name="Papon N."/>
            <person name="Bouchara J.P."/>
        </authorList>
    </citation>
    <scope>NUCLEOTIDE SEQUENCE [LARGE SCALE GENOMIC DNA]</scope>
    <source>
        <strain evidence="3 4">IHEM 14462</strain>
    </source>
</reference>
<dbReference type="GeneID" id="27727137"/>
<dbReference type="Pfam" id="PF06884">
    <property type="entry name" value="DUF1264"/>
    <property type="match status" value="1"/>
</dbReference>
<keyword evidence="4" id="KW-1185">Reference proteome</keyword>
<dbReference type="OrthoDB" id="1901244at2759"/>
<dbReference type="OMA" id="AWESTEN"/>
<name>A0A084G0C1_PSEDA</name>
<evidence type="ECO:0000313" key="4">
    <source>
        <dbReference type="Proteomes" id="UP000028545"/>
    </source>
</evidence>
<evidence type="ECO:0000256" key="1">
    <source>
        <dbReference type="ARBA" id="ARBA00009740"/>
    </source>
</evidence>
<proteinExistence type="inferred from homology"/>
<dbReference type="AlphaFoldDB" id="A0A084G0C1"/>
<dbReference type="RefSeq" id="XP_016640582.1">
    <property type="nucleotide sequence ID" value="XM_016789783.1"/>
</dbReference>
<dbReference type="HOGENOM" id="CLU_071931_3_0_1"/>
<gene>
    <name evidence="3" type="ORF">SAPIO_CDS8065</name>
</gene>
<protein>
    <recommendedName>
        <fullName evidence="5">DUF1264 domain-containing protein</fullName>
    </recommendedName>
</protein>
<organism evidence="3 4">
    <name type="scientific">Pseudallescheria apiosperma</name>
    <name type="common">Scedosporium apiospermum</name>
    <dbReference type="NCBI Taxonomy" id="563466"/>
    <lineage>
        <taxon>Eukaryota</taxon>
        <taxon>Fungi</taxon>
        <taxon>Dikarya</taxon>
        <taxon>Ascomycota</taxon>
        <taxon>Pezizomycotina</taxon>
        <taxon>Sordariomycetes</taxon>
        <taxon>Hypocreomycetidae</taxon>
        <taxon>Microascales</taxon>
        <taxon>Microascaceae</taxon>
        <taxon>Scedosporium</taxon>
    </lineage>
</organism>
<dbReference type="InterPro" id="IPR010686">
    <property type="entry name" value="OBAP-like"/>
</dbReference>
<dbReference type="PANTHER" id="PTHR31360">
    <property type="match status" value="1"/>
</dbReference>